<dbReference type="AlphaFoldDB" id="A0A2S1SXV8"/>
<protein>
    <recommendedName>
        <fullName evidence="4">CopG family transcriptional regulator</fullName>
    </recommendedName>
</protein>
<accession>A0A2S1SXV8</accession>
<evidence type="ECO:0008006" key="4">
    <source>
        <dbReference type="Google" id="ProtNLM"/>
    </source>
</evidence>
<evidence type="ECO:0000313" key="3">
    <source>
        <dbReference type="Proteomes" id="UP000244900"/>
    </source>
</evidence>
<reference evidence="2 3" key="1">
    <citation type="submission" date="2018-05" db="EMBL/GenBank/DDBJ databases">
        <title>Complete genome sequence of sponge-derived Streptomyces sp. HNM0039.</title>
        <authorList>
            <person name="Huang X."/>
            <person name="Zhou S."/>
        </authorList>
    </citation>
    <scope>NUCLEOTIDE SEQUENCE [LARGE SCALE GENOMIC DNA]</scope>
    <source>
        <strain evidence="2 3">HNM0039</strain>
    </source>
</reference>
<sequence>MRATVMLKPGDYVRGLYEELVNDMGISGAEVLREALTELHKREARRKARHSHKTALHDSEELPQTG</sequence>
<dbReference type="Proteomes" id="UP000244900">
    <property type="component" value="Chromosome"/>
</dbReference>
<keyword evidence="3" id="KW-1185">Reference proteome</keyword>
<dbReference type="EMBL" id="CP029188">
    <property type="protein sequence ID" value="AWI31250.1"/>
    <property type="molecule type" value="Genomic_DNA"/>
</dbReference>
<feature type="compositionally biased region" description="Basic residues" evidence="1">
    <location>
        <begin position="43"/>
        <end position="54"/>
    </location>
</feature>
<evidence type="ECO:0000313" key="2">
    <source>
        <dbReference type="EMBL" id="AWI31250.1"/>
    </source>
</evidence>
<organism evidence="2 3">
    <name type="scientific">Streptomyces tirandamycinicus</name>
    <dbReference type="NCBI Taxonomy" id="2174846"/>
    <lineage>
        <taxon>Bacteria</taxon>
        <taxon>Bacillati</taxon>
        <taxon>Actinomycetota</taxon>
        <taxon>Actinomycetes</taxon>
        <taxon>Kitasatosporales</taxon>
        <taxon>Streptomycetaceae</taxon>
        <taxon>Streptomyces</taxon>
    </lineage>
</organism>
<feature type="region of interest" description="Disordered" evidence="1">
    <location>
        <begin position="43"/>
        <end position="66"/>
    </location>
</feature>
<dbReference type="KEGG" id="stir:DDW44_22555"/>
<proteinExistence type="predicted"/>
<gene>
    <name evidence="2" type="ORF">DDW44_22555</name>
</gene>
<name>A0A2S1SXV8_9ACTN</name>
<evidence type="ECO:0000256" key="1">
    <source>
        <dbReference type="SAM" id="MobiDB-lite"/>
    </source>
</evidence>